<dbReference type="STRING" id="1314781.A0A165F7I3"/>
<proteinExistence type="predicted"/>
<dbReference type="AlphaFoldDB" id="A0A165F7I3"/>
<dbReference type="Proteomes" id="UP000077266">
    <property type="component" value="Unassembled WGS sequence"/>
</dbReference>
<evidence type="ECO:0000256" key="1">
    <source>
        <dbReference type="SAM" id="MobiDB-lite"/>
    </source>
</evidence>
<name>A0A165F7I3_EXIGL</name>
<evidence type="ECO:0000313" key="2">
    <source>
        <dbReference type="EMBL" id="KZV88525.1"/>
    </source>
</evidence>
<dbReference type="OrthoDB" id="3053346at2759"/>
<sequence>MEVLENPSIQDRPGPNGTFVVVGLDPVASVAALDDARATEAAAAMPRSKYLAIIDTLGHARLELEPGLPKLEYRFLCVGRGLPVEGYPAVPIDPAHAESLERPAVVPSTPLPWPDCHVHTLEAFTACISRLHKSPRNVVSITKQDLHAVLKHCVYDQYRYGQEKVAAYEAAQAARADAPPTSQPAADDKVNDVDALPAHSAHSYSSSSNASASGSGSGSRRTASPFQPRRMDLHMEMWVDLDAGHELSDPKLLTSELDQLESIEKEWAMRIAHEIVTKRPRTSAWLRGVDAAGDPDTAE</sequence>
<evidence type="ECO:0000313" key="3">
    <source>
        <dbReference type="Proteomes" id="UP000077266"/>
    </source>
</evidence>
<dbReference type="EMBL" id="KV426098">
    <property type="protein sequence ID" value="KZV88525.1"/>
    <property type="molecule type" value="Genomic_DNA"/>
</dbReference>
<protein>
    <submittedName>
        <fullName evidence="2">Uncharacterized protein</fullName>
    </submittedName>
</protein>
<feature type="region of interest" description="Disordered" evidence="1">
    <location>
        <begin position="199"/>
        <end position="225"/>
    </location>
</feature>
<gene>
    <name evidence="2" type="ORF">EXIGLDRAFT_174710</name>
</gene>
<organism evidence="2 3">
    <name type="scientific">Exidia glandulosa HHB12029</name>
    <dbReference type="NCBI Taxonomy" id="1314781"/>
    <lineage>
        <taxon>Eukaryota</taxon>
        <taxon>Fungi</taxon>
        <taxon>Dikarya</taxon>
        <taxon>Basidiomycota</taxon>
        <taxon>Agaricomycotina</taxon>
        <taxon>Agaricomycetes</taxon>
        <taxon>Auriculariales</taxon>
        <taxon>Exidiaceae</taxon>
        <taxon>Exidia</taxon>
    </lineage>
</organism>
<accession>A0A165F7I3</accession>
<reference evidence="2 3" key="1">
    <citation type="journal article" date="2016" name="Mol. Biol. Evol.">
        <title>Comparative Genomics of Early-Diverging Mushroom-Forming Fungi Provides Insights into the Origins of Lignocellulose Decay Capabilities.</title>
        <authorList>
            <person name="Nagy L.G."/>
            <person name="Riley R."/>
            <person name="Tritt A."/>
            <person name="Adam C."/>
            <person name="Daum C."/>
            <person name="Floudas D."/>
            <person name="Sun H."/>
            <person name="Yadav J.S."/>
            <person name="Pangilinan J."/>
            <person name="Larsson K.H."/>
            <person name="Matsuura K."/>
            <person name="Barry K."/>
            <person name="Labutti K."/>
            <person name="Kuo R."/>
            <person name="Ohm R.A."/>
            <person name="Bhattacharya S.S."/>
            <person name="Shirouzu T."/>
            <person name="Yoshinaga Y."/>
            <person name="Martin F.M."/>
            <person name="Grigoriev I.V."/>
            <person name="Hibbett D.S."/>
        </authorList>
    </citation>
    <scope>NUCLEOTIDE SEQUENCE [LARGE SCALE GENOMIC DNA]</scope>
    <source>
        <strain evidence="2 3">HHB12029</strain>
    </source>
</reference>
<feature type="compositionally biased region" description="Low complexity" evidence="1">
    <location>
        <begin position="199"/>
        <end position="224"/>
    </location>
</feature>
<dbReference type="InParanoid" id="A0A165F7I3"/>
<keyword evidence="3" id="KW-1185">Reference proteome</keyword>